<dbReference type="Proteomes" id="UP001143370">
    <property type="component" value="Unassembled WGS sequence"/>
</dbReference>
<dbReference type="AlphaFoldDB" id="A0A9W6J9M1"/>
<reference evidence="4" key="2">
    <citation type="submission" date="2023-01" db="EMBL/GenBank/DDBJ databases">
        <authorList>
            <person name="Sun Q."/>
            <person name="Evtushenko L."/>
        </authorList>
    </citation>
    <scope>NUCLEOTIDE SEQUENCE</scope>
    <source>
        <strain evidence="4">VKM B-2484</strain>
    </source>
</reference>
<dbReference type="Pfam" id="PF00583">
    <property type="entry name" value="Acetyltransf_1"/>
    <property type="match status" value="1"/>
</dbReference>
<dbReference type="GO" id="GO:0016747">
    <property type="term" value="F:acyltransferase activity, transferring groups other than amino-acyl groups"/>
    <property type="evidence" value="ECO:0007669"/>
    <property type="project" value="InterPro"/>
</dbReference>
<keyword evidence="1" id="KW-0808">Transferase</keyword>
<evidence type="ECO:0000256" key="1">
    <source>
        <dbReference type="ARBA" id="ARBA00022679"/>
    </source>
</evidence>
<protein>
    <submittedName>
        <fullName evidence="4">Ribosomal-protein-alanine acetyltransferase</fullName>
    </submittedName>
</protein>
<sequence length="169" mass="18234">MSGLPAWLGWLTGRARRREVALRAMRASDADALARIHAQSFRLGWDAAEFERLIANRLSRGLVATDAPGGAPVGFILLSGVTPEMEILSVAVDDGRRGEGIGARLVEAAFGTLAAEGIRTVFLEVEDGNLAALRLYARTGFREIGRRPGYYRDRAGAPVAALTMRRDIA</sequence>
<dbReference type="RefSeq" id="WP_213369253.1">
    <property type="nucleotide sequence ID" value="NZ_BSFJ01000008.1"/>
</dbReference>
<gene>
    <name evidence="4" type="ORF">GCM10017643_20550</name>
</gene>
<keyword evidence="2" id="KW-0012">Acyltransferase</keyword>
<evidence type="ECO:0000259" key="3">
    <source>
        <dbReference type="PROSITE" id="PS51186"/>
    </source>
</evidence>
<reference evidence="4" key="1">
    <citation type="journal article" date="2014" name="Int. J. Syst. Evol. Microbiol.">
        <title>Complete genome sequence of Corynebacterium casei LMG S-19264T (=DSM 44701T), isolated from a smear-ripened cheese.</title>
        <authorList>
            <consortium name="US DOE Joint Genome Institute (JGI-PGF)"/>
            <person name="Walter F."/>
            <person name="Albersmeier A."/>
            <person name="Kalinowski J."/>
            <person name="Ruckert C."/>
        </authorList>
    </citation>
    <scope>NUCLEOTIDE SEQUENCE</scope>
    <source>
        <strain evidence="4">VKM B-2484</strain>
    </source>
</reference>
<evidence type="ECO:0000313" key="5">
    <source>
        <dbReference type="Proteomes" id="UP001143370"/>
    </source>
</evidence>
<comment type="caution">
    <text evidence="4">The sequence shown here is derived from an EMBL/GenBank/DDBJ whole genome shotgun (WGS) entry which is preliminary data.</text>
</comment>
<dbReference type="SUPFAM" id="SSF55729">
    <property type="entry name" value="Acyl-CoA N-acyltransferases (Nat)"/>
    <property type="match status" value="1"/>
</dbReference>
<evidence type="ECO:0000313" key="4">
    <source>
        <dbReference type="EMBL" id="GLK71939.1"/>
    </source>
</evidence>
<dbReference type="InterPro" id="IPR016181">
    <property type="entry name" value="Acyl_CoA_acyltransferase"/>
</dbReference>
<proteinExistence type="predicted"/>
<accession>A0A9W6J9M1</accession>
<dbReference type="PROSITE" id="PS51186">
    <property type="entry name" value="GNAT"/>
    <property type="match status" value="1"/>
</dbReference>
<dbReference type="PANTHER" id="PTHR43420">
    <property type="entry name" value="ACETYLTRANSFERASE"/>
    <property type="match status" value="1"/>
</dbReference>
<feature type="domain" description="N-acetyltransferase" evidence="3">
    <location>
        <begin position="20"/>
        <end position="169"/>
    </location>
</feature>
<keyword evidence="5" id="KW-1185">Reference proteome</keyword>
<evidence type="ECO:0000256" key="2">
    <source>
        <dbReference type="ARBA" id="ARBA00023315"/>
    </source>
</evidence>
<dbReference type="EMBL" id="BSFJ01000008">
    <property type="protein sequence ID" value="GLK71939.1"/>
    <property type="molecule type" value="Genomic_DNA"/>
</dbReference>
<dbReference type="Gene3D" id="3.40.630.30">
    <property type="match status" value="1"/>
</dbReference>
<name>A0A9W6J9M1_9HYPH</name>
<dbReference type="PANTHER" id="PTHR43420:SF12">
    <property type="entry name" value="N-ACETYLTRANSFERASE DOMAIN-CONTAINING PROTEIN"/>
    <property type="match status" value="1"/>
</dbReference>
<dbReference type="CDD" id="cd04301">
    <property type="entry name" value="NAT_SF"/>
    <property type="match status" value="1"/>
</dbReference>
<dbReference type="InterPro" id="IPR050680">
    <property type="entry name" value="YpeA/RimI_acetyltransf"/>
</dbReference>
<organism evidence="4 5">
    <name type="scientific">Ancylobacter dichloromethanicus</name>
    <dbReference type="NCBI Taxonomy" id="518825"/>
    <lineage>
        <taxon>Bacteria</taxon>
        <taxon>Pseudomonadati</taxon>
        <taxon>Pseudomonadota</taxon>
        <taxon>Alphaproteobacteria</taxon>
        <taxon>Hyphomicrobiales</taxon>
        <taxon>Xanthobacteraceae</taxon>
        <taxon>Ancylobacter</taxon>
    </lineage>
</organism>
<dbReference type="InterPro" id="IPR000182">
    <property type="entry name" value="GNAT_dom"/>
</dbReference>